<gene>
    <name evidence="11" type="ORF">BDZ85DRAFT_263771</name>
</gene>
<evidence type="ECO:0000259" key="10">
    <source>
        <dbReference type="PROSITE" id="PS50929"/>
    </source>
</evidence>
<evidence type="ECO:0000256" key="5">
    <source>
        <dbReference type="ARBA" id="ARBA00022840"/>
    </source>
</evidence>
<dbReference type="InterPro" id="IPR011527">
    <property type="entry name" value="ABC1_TM_dom"/>
</dbReference>
<evidence type="ECO:0000256" key="2">
    <source>
        <dbReference type="ARBA" id="ARBA00007577"/>
    </source>
</evidence>
<dbReference type="GO" id="GO:0016887">
    <property type="term" value="F:ATP hydrolysis activity"/>
    <property type="evidence" value="ECO:0007669"/>
    <property type="project" value="InterPro"/>
</dbReference>
<dbReference type="Gene3D" id="1.20.1560.10">
    <property type="entry name" value="ABC transporter type 1, transmembrane domain"/>
    <property type="match status" value="1"/>
</dbReference>
<dbReference type="PANTHER" id="PTHR24221">
    <property type="entry name" value="ATP-BINDING CASSETTE SUB-FAMILY B"/>
    <property type="match status" value="1"/>
</dbReference>
<reference evidence="12" key="1">
    <citation type="journal article" date="2020" name="Stud. Mycol.">
        <title>101 Dothideomycetes genomes: A test case for predicting lifestyles and emergence of pathogens.</title>
        <authorList>
            <person name="Haridas S."/>
            <person name="Albert R."/>
            <person name="Binder M."/>
            <person name="Bloem J."/>
            <person name="LaButti K."/>
            <person name="Salamov A."/>
            <person name="Andreopoulos B."/>
            <person name="Baker S."/>
            <person name="Barry K."/>
            <person name="Bills G."/>
            <person name="Bluhm B."/>
            <person name="Cannon C."/>
            <person name="Castanera R."/>
            <person name="Culley D."/>
            <person name="Daum C."/>
            <person name="Ezra D."/>
            <person name="Gonzalez J."/>
            <person name="Henrissat B."/>
            <person name="Kuo A."/>
            <person name="Liang C."/>
            <person name="Lipzen A."/>
            <person name="Lutzoni F."/>
            <person name="Magnuson J."/>
            <person name="Mondo S."/>
            <person name="Nolan M."/>
            <person name="Ohm R."/>
            <person name="Pangilinan J."/>
            <person name="Park H.-J."/>
            <person name="Ramirez L."/>
            <person name="Alfaro M."/>
            <person name="Sun H."/>
            <person name="Tritt A."/>
            <person name="Yoshinaga Y."/>
            <person name="Zwiers L.-H."/>
            <person name="Turgeon B."/>
            <person name="Goodwin S."/>
            <person name="Spatafora J."/>
            <person name="Crous P."/>
            <person name="Grigoriev I."/>
        </authorList>
    </citation>
    <scope>NUCLEOTIDE SEQUENCE [LARGE SCALE GENOMIC DNA]</scope>
    <source>
        <strain evidence="12">CECT 20119</strain>
    </source>
</reference>
<keyword evidence="7 8" id="KW-0472">Membrane</keyword>
<evidence type="ECO:0000256" key="7">
    <source>
        <dbReference type="ARBA" id="ARBA00023136"/>
    </source>
</evidence>
<dbReference type="EMBL" id="ML992508">
    <property type="protein sequence ID" value="KAF2222504.1"/>
    <property type="molecule type" value="Genomic_DNA"/>
</dbReference>
<dbReference type="SUPFAM" id="SSF52540">
    <property type="entry name" value="P-loop containing nucleoside triphosphate hydrolases"/>
    <property type="match status" value="1"/>
</dbReference>
<keyword evidence="6 8" id="KW-1133">Transmembrane helix</keyword>
<evidence type="ECO:0000256" key="4">
    <source>
        <dbReference type="ARBA" id="ARBA00022741"/>
    </source>
</evidence>
<evidence type="ECO:0000313" key="11">
    <source>
        <dbReference type="EMBL" id="KAF2222504.1"/>
    </source>
</evidence>
<dbReference type="InterPro" id="IPR003593">
    <property type="entry name" value="AAA+_ATPase"/>
</dbReference>
<sequence>MEGKTLDRFGEKVDGLLKDSTPFIAHSSFWYALSQSAEFGVLALGFWYGCRLVATGEYTVKQFFIVFVAVFFSGQAAGQFFTYATSITKGVGAVNYIMWLRSIKPIVAETSSNSNFGPDKDLQSLGVSRAEFTYPTRPKDRVLRGIDISAKKGSFIALVGGSGSGKSTMISLLERFYDPSSGSVDRDATSVSTFNPRLFRSDISLVQQEPTLYQGTIRENIALGSATESTELDMSEENINAACRDANIAEFISSLPEGLNTQVGNRGLSLSGGQRQRIAIARALVRNPRILLLDEATSALDTESERVVQGALNKAAESGERITVAVAHRLSTIRGADRIYVSVRGKVVEVGSHDELSRRGGVYAGMCKAQSLDREV</sequence>
<evidence type="ECO:0000256" key="8">
    <source>
        <dbReference type="SAM" id="Phobius"/>
    </source>
</evidence>
<keyword evidence="4" id="KW-0547">Nucleotide-binding</keyword>
<name>A0A6A6G9Y1_9PEZI</name>
<dbReference type="InterPro" id="IPR017871">
    <property type="entry name" value="ABC_transporter-like_CS"/>
</dbReference>
<keyword evidence="12" id="KW-1185">Reference proteome</keyword>
<dbReference type="SUPFAM" id="SSF90123">
    <property type="entry name" value="ABC transporter transmembrane region"/>
    <property type="match status" value="1"/>
</dbReference>
<dbReference type="OrthoDB" id="6500128at2759"/>
<dbReference type="GO" id="GO:0005524">
    <property type="term" value="F:ATP binding"/>
    <property type="evidence" value="ECO:0007669"/>
    <property type="project" value="UniProtKB-KW"/>
</dbReference>
<feature type="domain" description="ABC transporter" evidence="9">
    <location>
        <begin position="122"/>
        <end position="369"/>
    </location>
</feature>
<evidence type="ECO:0000259" key="9">
    <source>
        <dbReference type="PROSITE" id="PS50893"/>
    </source>
</evidence>
<dbReference type="PANTHER" id="PTHR24221:SF503">
    <property type="entry name" value="MITOCHONDRIAL POTASSIUM CHANNEL ATP-BINDING SUBUNIT"/>
    <property type="match status" value="1"/>
</dbReference>
<dbReference type="InterPro" id="IPR003439">
    <property type="entry name" value="ABC_transporter-like_ATP-bd"/>
</dbReference>
<dbReference type="PROSITE" id="PS50893">
    <property type="entry name" value="ABC_TRANSPORTER_2"/>
    <property type="match status" value="1"/>
</dbReference>
<feature type="transmembrane region" description="Helical" evidence="8">
    <location>
        <begin position="62"/>
        <end position="81"/>
    </location>
</feature>
<dbReference type="GO" id="GO:0140359">
    <property type="term" value="F:ABC-type transporter activity"/>
    <property type="evidence" value="ECO:0007669"/>
    <property type="project" value="InterPro"/>
</dbReference>
<keyword evidence="5" id="KW-0067">ATP-binding</keyword>
<evidence type="ECO:0000256" key="1">
    <source>
        <dbReference type="ARBA" id="ARBA00004141"/>
    </source>
</evidence>
<evidence type="ECO:0000256" key="3">
    <source>
        <dbReference type="ARBA" id="ARBA00022692"/>
    </source>
</evidence>
<dbReference type="FunFam" id="3.40.50.300:FF:000913">
    <property type="entry name" value="ABC multidrug transporter SitT"/>
    <property type="match status" value="1"/>
</dbReference>
<comment type="subcellular location">
    <subcellularLocation>
        <location evidence="1">Membrane</location>
        <topology evidence="1">Multi-pass membrane protein</topology>
    </subcellularLocation>
</comment>
<protein>
    <submittedName>
        <fullName evidence="11">P-loop containing nucleoside triphosphate hydrolase protein</fullName>
    </submittedName>
</protein>
<dbReference type="Gene3D" id="3.40.50.300">
    <property type="entry name" value="P-loop containing nucleotide triphosphate hydrolases"/>
    <property type="match status" value="1"/>
</dbReference>
<keyword evidence="3 8" id="KW-0812">Transmembrane</keyword>
<feature type="domain" description="ABC transmembrane type-1" evidence="10">
    <location>
        <begin position="1"/>
        <end position="89"/>
    </location>
</feature>
<dbReference type="GO" id="GO:0016020">
    <property type="term" value="C:membrane"/>
    <property type="evidence" value="ECO:0007669"/>
    <property type="project" value="UniProtKB-SubCell"/>
</dbReference>
<dbReference type="Pfam" id="PF00005">
    <property type="entry name" value="ABC_tran"/>
    <property type="match status" value="1"/>
</dbReference>
<accession>A0A6A6G9Y1</accession>
<proteinExistence type="inferred from homology"/>
<feature type="transmembrane region" description="Helical" evidence="8">
    <location>
        <begin position="29"/>
        <end position="50"/>
    </location>
</feature>
<dbReference type="PROSITE" id="PS00211">
    <property type="entry name" value="ABC_TRANSPORTER_1"/>
    <property type="match status" value="1"/>
</dbReference>
<dbReference type="InterPro" id="IPR039421">
    <property type="entry name" value="Type_1_exporter"/>
</dbReference>
<dbReference type="Proteomes" id="UP000799538">
    <property type="component" value="Unassembled WGS sequence"/>
</dbReference>
<dbReference type="AlphaFoldDB" id="A0A6A6G9Y1"/>
<dbReference type="SMART" id="SM00382">
    <property type="entry name" value="AAA"/>
    <property type="match status" value="1"/>
</dbReference>
<comment type="similarity">
    <text evidence="2">Belongs to the ABC transporter superfamily. ABCB family. Multidrug resistance exporter (TC 3.A.1.201) subfamily.</text>
</comment>
<keyword evidence="11" id="KW-0378">Hydrolase</keyword>
<evidence type="ECO:0000313" key="12">
    <source>
        <dbReference type="Proteomes" id="UP000799538"/>
    </source>
</evidence>
<dbReference type="InterPro" id="IPR036640">
    <property type="entry name" value="ABC1_TM_sf"/>
</dbReference>
<organism evidence="11 12">
    <name type="scientific">Elsinoe ampelina</name>
    <dbReference type="NCBI Taxonomy" id="302913"/>
    <lineage>
        <taxon>Eukaryota</taxon>
        <taxon>Fungi</taxon>
        <taxon>Dikarya</taxon>
        <taxon>Ascomycota</taxon>
        <taxon>Pezizomycotina</taxon>
        <taxon>Dothideomycetes</taxon>
        <taxon>Dothideomycetidae</taxon>
        <taxon>Myriangiales</taxon>
        <taxon>Elsinoaceae</taxon>
        <taxon>Elsinoe</taxon>
    </lineage>
</organism>
<dbReference type="PROSITE" id="PS50929">
    <property type="entry name" value="ABC_TM1F"/>
    <property type="match status" value="1"/>
</dbReference>
<evidence type="ECO:0000256" key="6">
    <source>
        <dbReference type="ARBA" id="ARBA00022989"/>
    </source>
</evidence>
<dbReference type="InterPro" id="IPR027417">
    <property type="entry name" value="P-loop_NTPase"/>
</dbReference>